<keyword evidence="3" id="KW-1185">Reference proteome</keyword>
<gene>
    <name evidence="2" type="ORF">PIB30_064833</name>
</gene>
<evidence type="ECO:0000256" key="1">
    <source>
        <dbReference type="SAM" id="MobiDB-lite"/>
    </source>
</evidence>
<organism evidence="2 3">
    <name type="scientific">Stylosanthes scabra</name>
    <dbReference type="NCBI Taxonomy" id="79078"/>
    <lineage>
        <taxon>Eukaryota</taxon>
        <taxon>Viridiplantae</taxon>
        <taxon>Streptophyta</taxon>
        <taxon>Embryophyta</taxon>
        <taxon>Tracheophyta</taxon>
        <taxon>Spermatophyta</taxon>
        <taxon>Magnoliopsida</taxon>
        <taxon>eudicotyledons</taxon>
        <taxon>Gunneridae</taxon>
        <taxon>Pentapetalae</taxon>
        <taxon>rosids</taxon>
        <taxon>fabids</taxon>
        <taxon>Fabales</taxon>
        <taxon>Fabaceae</taxon>
        <taxon>Papilionoideae</taxon>
        <taxon>50 kb inversion clade</taxon>
        <taxon>dalbergioids sensu lato</taxon>
        <taxon>Dalbergieae</taxon>
        <taxon>Pterocarpus clade</taxon>
        <taxon>Stylosanthes</taxon>
    </lineage>
</organism>
<name>A0ABU6QMG0_9FABA</name>
<evidence type="ECO:0000313" key="3">
    <source>
        <dbReference type="Proteomes" id="UP001341840"/>
    </source>
</evidence>
<dbReference type="Proteomes" id="UP001341840">
    <property type="component" value="Unassembled WGS sequence"/>
</dbReference>
<sequence>MPTRKGTSWEVDENTNEGKCATAFTGRRRLRERGLCSRGKEQGFGRDAVEKMNFFIFWVIGKDELFLGFLRCELNVQLVVLPLASGLQLHCSSSYSVVPGGGECSFKRRVRLMWLWMEEKQGKSSTVKATSQKRMQKRLRQRKQDRLG</sequence>
<accession>A0ABU6QMG0</accession>
<feature type="region of interest" description="Disordered" evidence="1">
    <location>
        <begin position="123"/>
        <end position="148"/>
    </location>
</feature>
<evidence type="ECO:0000313" key="2">
    <source>
        <dbReference type="EMBL" id="MED6112785.1"/>
    </source>
</evidence>
<dbReference type="EMBL" id="JASCZI010000638">
    <property type="protein sequence ID" value="MED6112785.1"/>
    <property type="molecule type" value="Genomic_DNA"/>
</dbReference>
<proteinExistence type="predicted"/>
<reference evidence="2 3" key="1">
    <citation type="journal article" date="2023" name="Plants (Basel)">
        <title>Bridging the Gap: Combining Genomics and Transcriptomics Approaches to Understand Stylosanthes scabra, an Orphan Legume from the Brazilian Caatinga.</title>
        <authorList>
            <person name="Ferreira-Neto J.R.C."/>
            <person name="da Silva M.D."/>
            <person name="Binneck E."/>
            <person name="de Melo N.F."/>
            <person name="da Silva R.H."/>
            <person name="de Melo A.L.T.M."/>
            <person name="Pandolfi V."/>
            <person name="Bustamante F.O."/>
            <person name="Brasileiro-Vidal A.C."/>
            <person name="Benko-Iseppon A.M."/>
        </authorList>
    </citation>
    <scope>NUCLEOTIDE SEQUENCE [LARGE SCALE GENOMIC DNA]</scope>
    <source>
        <tissue evidence="2">Leaves</tissue>
    </source>
</reference>
<protein>
    <submittedName>
        <fullName evidence="2">Uncharacterized protein</fullName>
    </submittedName>
</protein>
<comment type="caution">
    <text evidence="2">The sequence shown here is derived from an EMBL/GenBank/DDBJ whole genome shotgun (WGS) entry which is preliminary data.</text>
</comment>